<evidence type="ECO:0000256" key="4">
    <source>
        <dbReference type="ARBA" id="ARBA00004741"/>
    </source>
</evidence>
<dbReference type="Gene3D" id="3.30.70.260">
    <property type="match status" value="1"/>
</dbReference>
<evidence type="ECO:0000256" key="5">
    <source>
        <dbReference type="ARBA" id="ARBA00004817"/>
    </source>
</evidence>
<name>A0A545TH48_9GAMM</name>
<proteinExistence type="predicted"/>
<evidence type="ECO:0000256" key="14">
    <source>
        <dbReference type="ARBA" id="ARBA00023239"/>
    </source>
</evidence>
<dbReference type="PANTHER" id="PTHR21022:SF19">
    <property type="entry name" value="PREPHENATE DEHYDRATASE-RELATED"/>
    <property type="match status" value="1"/>
</dbReference>
<dbReference type="Pfam" id="PF01817">
    <property type="entry name" value="CM_2"/>
    <property type="match status" value="1"/>
</dbReference>
<feature type="site" description="Essential for prephenate dehydratase activity" evidence="20">
    <location>
        <position position="293"/>
    </location>
</feature>
<evidence type="ECO:0000256" key="15">
    <source>
        <dbReference type="ARBA" id="ARBA00023268"/>
    </source>
</evidence>
<feature type="domain" description="Prephenate dehydratase" evidence="22">
    <location>
        <begin position="122"/>
        <end position="300"/>
    </location>
</feature>
<evidence type="ECO:0000313" key="25">
    <source>
        <dbReference type="Proteomes" id="UP000317839"/>
    </source>
</evidence>
<dbReference type="InterPro" id="IPR001086">
    <property type="entry name" value="Preph_deHydtase"/>
</dbReference>
<dbReference type="GO" id="GO:0004106">
    <property type="term" value="F:chorismate mutase activity"/>
    <property type="evidence" value="ECO:0007669"/>
    <property type="project" value="UniProtKB-EC"/>
</dbReference>
<evidence type="ECO:0000256" key="20">
    <source>
        <dbReference type="PIRSR" id="PIRSR001500-2"/>
    </source>
</evidence>
<dbReference type="CDD" id="cd04905">
    <property type="entry name" value="ACT_CM-PDT"/>
    <property type="match status" value="1"/>
</dbReference>
<keyword evidence="15" id="KW-0511">Multifunctional enzyme</keyword>
<feature type="binding site" evidence="19">
    <location>
        <position position="43"/>
    </location>
    <ligand>
        <name>substrate</name>
    </ligand>
</feature>
<evidence type="ECO:0000256" key="1">
    <source>
        <dbReference type="ARBA" id="ARBA00000824"/>
    </source>
</evidence>
<keyword evidence="10" id="KW-0028">Amino-acid biosynthesis</keyword>
<feature type="binding site" evidence="19">
    <location>
        <position position="99"/>
    </location>
    <ligand>
        <name>substrate</name>
    </ligand>
</feature>
<gene>
    <name evidence="24" type="primary">pheA</name>
    <name evidence="24" type="ORF">FLL45_00890</name>
</gene>
<keyword evidence="12" id="KW-0584">Phenylalanine biosynthesis</keyword>
<evidence type="ECO:0000256" key="17">
    <source>
        <dbReference type="ARBA" id="ARBA00031520"/>
    </source>
</evidence>
<comment type="catalytic activity">
    <reaction evidence="1">
        <text>chorismate = prephenate</text>
        <dbReference type="Rhea" id="RHEA:13897"/>
        <dbReference type="ChEBI" id="CHEBI:29748"/>
        <dbReference type="ChEBI" id="CHEBI:29934"/>
        <dbReference type="EC" id="5.4.99.5"/>
    </reaction>
</comment>
<evidence type="ECO:0000256" key="10">
    <source>
        <dbReference type="ARBA" id="ARBA00022605"/>
    </source>
</evidence>
<dbReference type="PROSITE" id="PS00857">
    <property type="entry name" value="PREPHENATE_DEHYDR_1"/>
    <property type="match status" value="1"/>
</dbReference>
<dbReference type="OrthoDB" id="9802281at2"/>
<dbReference type="UniPathway" id="UPA00121">
    <property type="reaction ID" value="UER00345"/>
</dbReference>
<keyword evidence="9" id="KW-0963">Cytoplasm</keyword>
<evidence type="ECO:0000256" key="2">
    <source>
        <dbReference type="ARBA" id="ARBA00002364"/>
    </source>
</evidence>
<dbReference type="InterPro" id="IPR045865">
    <property type="entry name" value="ACT-like_dom_sf"/>
</dbReference>
<evidence type="ECO:0000256" key="18">
    <source>
        <dbReference type="ARBA" id="ARBA00047848"/>
    </source>
</evidence>
<comment type="caution">
    <text evidence="24">The sequence shown here is derived from an EMBL/GenBank/DDBJ whole genome shotgun (WGS) entry which is preliminary data.</text>
</comment>
<dbReference type="Gene3D" id="3.40.190.10">
    <property type="entry name" value="Periplasmic binding protein-like II"/>
    <property type="match status" value="2"/>
</dbReference>
<comment type="function">
    <text evidence="2">Catalyzes the Claisen rearrangement of chorismate to prephenate and the decarboxylation/dehydration of prephenate to phenylpyruvate.</text>
</comment>
<dbReference type="Gene3D" id="1.20.59.10">
    <property type="entry name" value="Chorismate mutase"/>
    <property type="match status" value="1"/>
</dbReference>
<dbReference type="InterPro" id="IPR018528">
    <property type="entry name" value="Preph_deHydtase_CS"/>
</dbReference>
<dbReference type="EC" id="5.4.99.5" evidence="6"/>
<dbReference type="GO" id="GO:0009094">
    <property type="term" value="P:L-phenylalanine biosynthetic process"/>
    <property type="evidence" value="ECO:0007669"/>
    <property type="project" value="UniProtKB-UniPathway"/>
</dbReference>
<dbReference type="GO" id="GO:0004664">
    <property type="term" value="F:prephenate dehydratase activity"/>
    <property type="evidence" value="ECO:0007669"/>
    <property type="project" value="UniProtKB-EC"/>
</dbReference>
<dbReference type="UniPathway" id="UPA00120">
    <property type="reaction ID" value="UER00203"/>
</dbReference>
<dbReference type="SUPFAM" id="SSF48600">
    <property type="entry name" value="Chorismate mutase II"/>
    <property type="match status" value="1"/>
</dbReference>
<evidence type="ECO:0000256" key="12">
    <source>
        <dbReference type="ARBA" id="ARBA00023222"/>
    </source>
</evidence>
<evidence type="ECO:0000256" key="6">
    <source>
        <dbReference type="ARBA" id="ARBA00012404"/>
    </source>
</evidence>
<dbReference type="PANTHER" id="PTHR21022">
    <property type="entry name" value="PREPHENATE DEHYDRATASE P PROTEIN"/>
    <property type="match status" value="1"/>
</dbReference>
<accession>A0A545TH48</accession>
<evidence type="ECO:0000259" key="22">
    <source>
        <dbReference type="PROSITE" id="PS51171"/>
    </source>
</evidence>
<dbReference type="SUPFAM" id="SSF55021">
    <property type="entry name" value="ACT-like"/>
    <property type="match status" value="1"/>
</dbReference>
<feature type="binding site" evidence="19">
    <location>
        <position position="26"/>
    </location>
    <ligand>
        <name>substrate</name>
    </ligand>
</feature>
<keyword evidence="14 24" id="KW-0456">Lyase</keyword>
<dbReference type="GO" id="GO:0005737">
    <property type="term" value="C:cytoplasm"/>
    <property type="evidence" value="ECO:0007669"/>
    <property type="project" value="UniProtKB-SubCell"/>
</dbReference>
<evidence type="ECO:0000259" key="23">
    <source>
        <dbReference type="PROSITE" id="PS51671"/>
    </source>
</evidence>
<dbReference type="InterPro" id="IPR002912">
    <property type="entry name" value="ACT_dom"/>
</dbReference>
<comment type="subcellular location">
    <subcellularLocation>
        <location evidence="3">Cytoplasm</location>
    </subcellularLocation>
</comment>
<feature type="binding site" evidence="19">
    <location>
        <position position="67"/>
    </location>
    <ligand>
        <name>substrate</name>
    </ligand>
</feature>
<dbReference type="PROSITE" id="PS51168">
    <property type="entry name" value="CHORISMATE_MUT_2"/>
    <property type="match status" value="1"/>
</dbReference>
<evidence type="ECO:0000256" key="3">
    <source>
        <dbReference type="ARBA" id="ARBA00004496"/>
    </source>
</evidence>
<dbReference type="InterPro" id="IPR036979">
    <property type="entry name" value="CM_dom_sf"/>
</dbReference>
<dbReference type="Pfam" id="PF00800">
    <property type="entry name" value="PDT"/>
    <property type="match status" value="1"/>
</dbReference>
<feature type="domain" description="ACT" evidence="23">
    <location>
        <begin position="314"/>
        <end position="391"/>
    </location>
</feature>
<keyword evidence="25" id="KW-1185">Reference proteome</keyword>
<evidence type="ECO:0000256" key="8">
    <source>
        <dbReference type="ARBA" id="ARBA00014401"/>
    </source>
</evidence>
<dbReference type="InterPro" id="IPR008242">
    <property type="entry name" value="Chor_mutase/pphenate_deHydtase"/>
</dbReference>
<dbReference type="EMBL" id="VIKR01000001">
    <property type="protein sequence ID" value="TQV76552.1"/>
    <property type="molecule type" value="Genomic_DNA"/>
</dbReference>
<dbReference type="CDD" id="cd13631">
    <property type="entry name" value="PBP2_Ct-PDT_like"/>
    <property type="match status" value="1"/>
</dbReference>
<organism evidence="24 25">
    <name type="scientific">Aliikangiella marina</name>
    <dbReference type="NCBI Taxonomy" id="1712262"/>
    <lineage>
        <taxon>Bacteria</taxon>
        <taxon>Pseudomonadati</taxon>
        <taxon>Pseudomonadota</taxon>
        <taxon>Gammaproteobacteria</taxon>
        <taxon>Oceanospirillales</taxon>
        <taxon>Pleioneaceae</taxon>
        <taxon>Aliikangiella</taxon>
    </lineage>
</organism>
<dbReference type="EC" id="4.2.1.51" evidence="7"/>
<dbReference type="PROSITE" id="PS00858">
    <property type="entry name" value="PREPHENATE_DEHYDR_2"/>
    <property type="match status" value="1"/>
</dbReference>
<comment type="catalytic activity">
    <reaction evidence="18">
        <text>prephenate + H(+) = 3-phenylpyruvate + CO2 + H2O</text>
        <dbReference type="Rhea" id="RHEA:21648"/>
        <dbReference type="ChEBI" id="CHEBI:15377"/>
        <dbReference type="ChEBI" id="CHEBI:15378"/>
        <dbReference type="ChEBI" id="CHEBI:16526"/>
        <dbReference type="ChEBI" id="CHEBI:18005"/>
        <dbReference type="ChEBI" id="CHEBI:29934"/>
        <dbReference type="EC" id="4.2.1.51"/>
    </reaction>
</comment>
<sequence length="410" mass="45091">MTEKPAPKSHTKEFSDIQKLSLAEIRQGITEIDDQLIDLLAKRRDFSRSVAINKLGDFKPVRDQQREKELLDILIAKGAAKGLAPHYITRLFHTIIEDSVILQGQFLQNHSNPGLLDGGNKTVAVLGGKGAYSYLAAQKYFDGQQATYEAFDSFEGILNSVQSGENEFGVLPIENTTSGGITEVYDLLLHSELSIIGEVSQSINHCLLGQKTTTLETVKQVIAHPEARKQCHHWLGKQQGISVKLSSSTAEALRLAADDTSGTIAAIGGEQSADAFGLKVITRDITNLAENATRFLVVTKKPQIVSPQVACKTSVIISTGQKPGSLAEVLLVFRDARLPLTKLESRPIVGKPWEQMFYIDFEGNIDDPTVIQSLEDIRDICNFIKILGSYPAEQIKPTRVSPTEYYRGQD</sequence>
<dbReference type="SUPFAM" id="SSF53850">
    <property type="entry name" value="Periplasmic binding protein-like II"/>
    <property type="match status" value="1"/>
</dbReference>
<evidence type="ECO:0000256" key="11">
    <source>
        <dbReference type="ARBA" id="ARBA00023141"/>
    </source>
</evidence>
<feature type="binding site" evidence="19">
    <location>
        <position position="63"/>
    </location>
    <ligand>
        <name>substrate</name>
    </ligand>
</feature>
<dbReference type="PROSITE" id="PS51171">
    <property type="entry name" value="PREPHENATE_DEHYDR_3"/>
    <property type="match status" value="1"/>
</dbReference>
<dbReference type="PROSITE" id="PS51671">
    <property type="entry name" value="ACT"/>
    <property type="match status" value="1"/>
</dbReference>
<evidence type="ECO:0000256" key="13">
    <source>
        <dbReference type="ARBA" id="ARBA00023235"/>
    </source>
</evidence>
<feature type="domain" description="Chorismate mutase" evidence="21">
    <location>
        <begin position="16"/>
        <end position="107"/>
    </location>
</feature>
<evidence type="ECO:0000256" key="9">
    <source>
        <dbReference type="ARBA" id="ARBA00022490"/>
    </source>
</evidence>
<evidence type="ECO:0000259" key="21">
    <source>
        <dbReference type="PROSITE" id="PS51168"/>
    </source>
</evidence>
<dbReference type="InterPro" id="IPR036263">
    <property type="entry name" value="Chorismate_II_sf"/>
</dbReference>
<dbReference type="PIRSF" id="PIRSF001500">
    <property type="entry name" value="Chor_mut_pdt_Ppr"/>
    <property type="match status" value="1"/>
</dbReference>
<comment type="pathway">
    <text evidence="4">Amino-acid biosynthesis; L-phenylalanine biosynthesis; phenylpyruvate from prephenate: step 1/1.</text>
</comment>
<evidence type="ECO:0000256" key="7">
    <source>
        <dbReference type="ARBA" id="ARBA00013147"/>
    </source>
</evidence>
<feature type="binding site" evidence="19">
    <location>
        <position position="103"/>
    </location>
    <ligand>
        <name>substrate</name>
    </ligand>
</feature>
<feature type="binding site" evidence="19">
    <location>
        <position position="54"/>
    </location>
    <ligand>
        <name>substrate</name>
    </ligand>
</feature>
<evidence type="ECO:0000256" key="19">
    <source>
        <dbReference type="PIRSR" id="PIRSR001500-1"/>
    </source>
</evidence>
<dbReference type="RefSeq" id="WP_142887912.1">
    <property type="nucleotide sequence ID" value="NZ_VIKR01000001.1"/>
</dbReference>
<dbReference type="SMART" id="SM00830">
    <property type="entry name" value="CM_2"/>
    <property type="match status" value="1"/>
</dbReference>
<dbReference type="AlphaFoldDB" id="A0A545TH48"/>
<evidence type="ECO:0000256" key="16">
    <source>
        <dbReference type="ARBA" id="ARBA00031175"/>
    </source>
</evidence>
<keyword evidence="13" id="KW-0413">Isomerase</keyword>
<dbReference type="NCBIfam" id="NF008865">
    <property type="entry name" value="PRK11898.1"/>
    <property type="match status" value="1"/>
</dbReference>
<keyword evidence="11" id="KW-0057">Aromatic amino acid biosynthesis</keyword>
<dbReference type="Proteomes" id="UP000317839">
    <property type="component" value="Unassembled WGS sequence"/>
</dbReference>
<reference evidence="24 25" key="1">
    <citation type="submission" date="2019-06" db="EMBL/GenBank/DDBJ databases">
        <title>Draft genome of Aliikangiella marina GYP-15.</title>
        <authorList>
            <person name="Wang G."/>
        </authorList>
    </citation>
    <scope>NUCLEOTIDE SEQUENCE [LARGE SCALE GENOMIC DNA]</scope>
    <source>
        <strain evidence="24 25">GYP-15</strain>
    </source>
</reference>
<dbReference type="InterPro" id="IPR002701">
    <property type="entry name" value="CM_II_prokaryot"/>
</dbReference>
<evidence type="ECO:0000313" key="24">
    <source>
        <dbReference type="EMBL" id="TQV76552.1"/>
    </source>
</evidence>
<dbReference type="GO" id="GO:0046417">
    <property type="term" value="P:chorismate metabolic process"/>
    <property type="evidence" value="ECO:0007669"/>
    <property type="project" value="InterPro"/>
</dbReference>
<comment type="pathway">
    <text evidence="5">Metabolic intermediate biosynthesis; prephenate biosynthesis; prephenate from chorismate: step 1/1.</text>
</comment>
<protein>
    <recommendedName>
        <fullName evidence="8">Bifunctional chorismate mutase/prephenate dehydratase</fullName>
        <ecNumber evidence="7">4.2.1.51</ecNumber>
        <ecNumber evidence="6">5.4.99.5</ecNumber>
    </recommendedName>
    <alternativeName>
        <fullName evidence="17">Chorismate mutase-prephenate dehydratase</fullName>
    </alternativeName>
    <alternativeName>
        <fullName evidence="16">p-protein</fullName>
    </alternativeName>
</protein>